<organism evidence="2 3">
    <name type="scientific">Trifolium medium</name>
    <dbReference type="NCBI Taxonomy" id="97028"/>
    <lineage>
        <taxon>Eukaryota</taxon>
        <taxon>Viridiplantae</taxon>
        <taxon>Streptophyta</taxon>
        <taxon>Embryophyta</taxon>
        <taxon>Tracheophyta</taxon>
        <taxon>Spermatophyta</taxon>
        <taxon>Magnoliopsida</taxon>
        <taxon>eudicotyledons</taxon>
        <taxon>Gunneridae</taxon>
        <taxon>Pentapetalae</taxon>
        <taxon>rosids</taxon>
        <taxon>fabids</taxon>
        <taxon>Fabales</taxon>
        <taxon>Fabaceae</taxon>
        <taxon>Papilionoideae</taxon>
        <taxon>50 kb inversion clade</taxon>
        <taxon>NPAAA clade</taxon>
        <taxon>Hologalegina</taxon>
        <taxon>IRL clade</taxon>
        <taxon>Trifolieae</taxon>
        <taxon>Trifolium</taxon>
    </lineage>
</organism>
<evidence type="ECO:0000256" key="1">
    <source>
        <dbReference type="SAM" id="SignalP"/>
    </source>
</evidence>
<accession>A0A392P8C0</accession>
<proteinExistence type="predicted"/>
<keyword evidence="3" id="KW-1185">Reference proteome</keyword>
<dbReference type="AlphaFoldDB" id="A0A392P8C0"/>
<protein>
    <recommendedName>
        <fullName evidence="4">Secreted protein</fullName>
    </recommendedName>
</protein>
<dbReference type="Proteomes" id="UP000265520">
    <property type="component" value="Unassembled WGS sequence"/>
</dbReference>
<dbReference type="EMBL" id="LXQA010067541">
    <property type="protein sequence ID" value="MCI08034.1"/>
    <property type="molecule type" value="Genomic_DNA"/>
</dbReference>
<name>A0A392P8C0_9FABA</name>
<feature type="signal peptide" evidence="1">
    <location>
        <begin position="1"/>
        <end position="27"/>
    </location>
</feature>
<keyword evidence="1" id="KW-0732">Signal</keyword>
<feature type="chain" id="PRO_5017238143" description="Secreted protein" evidence="1">
    <location>
        <begin position="28"/>
        <end position="127"/>
    </location>
</feature>
<sequence length="127" mass="13908">MYTSFFIILFSFLLLRLLPSFLLPSSAVNTTTITVSLAVDLEQCQCPPPSSITATATATTVLIPLTRRISLYQISLPLRPHHPFSPSQSSTSTTTALVHPTRRISRHLLLFLNRYGGGDECRSGGGF</sequence>
<evidence type="ECO:0008006" key="4">
    <source>
        <dbReference type="Google" id="ProtNLM"/>
    </source>
</evidence>
<evidence type="ECO:0000313" key="3">
    <source>
        <dbReference type="Proteomes" id="UP000265520"/>
    </source>
</evidence>
<reference evidence="2 3" key="1">
    <citation type="journal article" date="2018" name="Front. Plant Sci.">
        <title>Red Clover (Trifolium pratense) and Zigzag Clover (T. medium) - A Picture of Genomic Similarities and Differences.</title>
        <authorList>
            <person name="Dluhosova J."/>
            <person name="Istvanek J."/>
            <person name="Nedelnik J."/>
            <person name="Repkova J."/>
        </authorList>
    </citation>
    <scope>NUCLEOTIDE SEQUENCE [LARGE SCALE GENOMIC DNA]</scope>
    <source>
        <strain evidence="3">cv. 10/8</strain>
        <tissue evidence="2">Leaf</tissue>
    </source>
</reference>
<evidence type="ECO:0000313" key="2">
    <source>
        <dbReference type="EMBL" id="MCI08034.1"/>
    </source>
</evidence>
<comment type="caution">
    <text evidence="2">The sequence shown here is derived from an EMBL/GenBank/DDBJ whole genome shotgun (WGS) entry which is preliminary data.</text>
</comment>